<evidence type="ECO:0000313" key="4">
    <source>
        <dbReference type="Proteomes" id="UP001465976"/>
    </source>
</evidence>
<dbReference type="EMBL" id="JBAHYK010000986">
    <property type="protein sequence ID" value="KAL0570134.1"/>
    <property type="molecule type" value="Genomic_DNA"/>
</dbReference>
<dbReference type="SUPFAM" id="SSF81383">
    <property type="entry name" value="F-box domain"/>
    <property type="match status" value="1"/>
</dbReference>
<dbReference type="SUPFAM" id="SSF52047">
    <property type="entry name" value="RNI-like"/>
    <property type="match status" value="1"/>
</dbReference>
<reference evidence="3 4" key="1">
    <citation type="submission" date="2024-02" db="EMBL/GenBank/DDBJ databases">
        <title>A draft genome for the cacao thread blight pathogen Marasmius crinis-equi.</title>
        <authorList>
            <person name="Cohen S.P."/>
            <person name="Baruah I.K."/>
            <person name="Amoako-Attah I."/>
            <person name="Bukari Y."/>
            <person name="Meinhardt L.W."/>
            <person name="Bailey B.A."/>
        </authorList>
    </citation>
    <scope>NUCLEOTIDE SEQUENCE [LARGE SCALE GENOMIC DNA]</scope>
    <source>
        <strain evidence="3 4">GH-76</strain>
    </source>
</reference>
<evidence type="ECO:0000259" key="2">
    <source>
        <dbReference type="Pfam" id="PF12937"/>
    </source>
</evidence>
<dbReference type="Proteomes" id="UP001465976">
    <property type="component" value="Unassembled WGS sequence"/>
</dbReference>
<sequence length="570" mass="64596">MATGYGDSHNTLEEFDEQIKKAKREVKELEYRRNLRVPICRLPVEILGRIFMFSTFYDSWAFSRAKFPKVMHVCRLWRTIAQNTPSMWSKPLFTRPTVAREMMKYSKSAPLDIEWGSYGYGDIQQKHFDLLLEAVEQPSRVSSLVLHCQSSDLTRLLSRLVHSTPSIHRLSLEVMDDGFYVPPDNFLGGDAPRLTDFETRGCGIPWGSPILKNLTRFSITRSCSPSAATSLEQVAASMQAMTALEELNMADFITSHSNIALSDNVKVVLPRLKNMRLSSRGMAVATLLYHMSFPDTTVIHLEIPQLDDAQDLLANYLSGLFSDTQNGTHPRTIRTLHILRGSGYNLELVAHGGSLSSPFRFQCQIGKETWSDPLPIKQRLLDGLGPLTSLEALYTSCFLPQDTLFQRFGNLPVLQRIDVSYESELALEVVKSLAHNLFRSSMTTRKTRKGQNAKSKAKATKVKKRSTTQPIVYPALEILAMSEVDFSDLVDPLIDSLRSRSEHASSVKVILENCTNLYSDDFQRIKDQVDDDIDWDGIETDGVETEEECVYDPDVYDYDGAYDSDQDYYW</sequence>
<evidence type="ECO:0000313" key="3">
    <source>
        <dbReference type="EMBL" id="KAL0570134.1"/>
    </source>
</evidence>
<protein>
    <recommendedName>
        <fullName evidence="2">F-box domain-containing protein</fullName>
    </recommendedName>
</protein>
<dbReference type="Pfam" id="PF12937">
    <property type="entry name" value="F-box-like"/>
    <property type="match status" value="1"/>
</dbReference>
<dbReference type="InterPro" id="IPR001810">
    <property type="entry name" value="F-box_dom"/>
</dbReference>
<gene>
    <name evidence="3" type="ORF">V5O48_011826</name>
</gene>
<keyword evidence="4" id="KW-1185">Reference proteome</keyword>
<organism evidence="3 4">
    <name type="scientific">Marasmius crinis-equi</name>
    <dbReference type="NCBI Taxonomy" id="585013"/>
    <lineage>
        <taxon>Eukaryota</taxon>
        <taxon>Fungi</taxon>
        <taxon>Dikarya</taxon>
        <taxon>Basidiomycota</taxon>
        <taxon>Agaricomycotina</taxon>
        <taxon>Agaricomycetes</taxon>
        <taxon>Agaricomycetidae</taxon>
        <taxon>Agaricales</taxon>
        <taxon>Marasmiineae</taxon>
        <taxon>Marasmiaceae</taxon>
        <taxon>Marasmius</taxon>
    </lineage>
</organism>
<dbReference type="InterPro" id="IPR036047">
    <property type="entry name" value="F-box-like_dom_sf"/>
</dbReference>
<dbReference type="Gene3D" id="1.20.1280.50">
    <property type="match status" value="1"/>
</dbReference>
<accession>A0ABR3F4F8</accession>
<proteinExistence type="predicted"/>
<comment type="caution">
    <text evidence="3">The sequence shown here is derived from an EMBL/GenBank/DDBJ whole genome shotgun (WGS) entry which is preliminary data.</text>
</comment>
<evidence type="ECO:0000256" key="1">
    <source>
        <dbReference type="SAM" id="Coils"/>
    </source>
</evidence>
<feature type="domain" description="F-box" evidence="2">
    <location>
        <begin position="39"/>
        <end position="93"/>
    </location>
</feature>
<name>A0ABR3F4F8_9AGAR</name>
<keyword evidence="1" id="KW-0175">Coiled coil</keyword>
<feature type="coiled-coil region" evidence="1">
    <location>
        <begin position="5"/>
        <end position="32"/>
    </location>
</feature>